<evidence type="ECO:0000256" key="1">
    <source>
        <dbReference type="PROSITE-ProRule" id="PRU01379"/>
    </source>
</evidence>
<name>A0ABM9A407_9VIBR</name>
<dbReference type="SUPFAM" id="SSF53187">
    <property type="entry name" value="Zn-dependent exopeptidases"/>
    <property type="match status" value="1"/>
</dbReference>
<proteinExistence type="inferred from homology"/>
<keyword evidence="4" id="KW-1185">Reference proteome</keyword>
<dbReference type="RefSeq" id="WP_237361537.1">
    <property type="nucleotide sequence ID" value="NZ_CAKLDM010000002.1"/>
</dbReference>
<evidence type="ECO:0000259" key="2">
    <source>
        <dbReference type="PROSITE" id="PS52035"/>
    </source>
</evidence>
<protein>
    <recommendedName>
        <fullName evidence="2">Peptidase M14 domain-containing protein</fullName>
    </recommendedName>
</protein>
<evidence type="ECO:0000313" key="4">
    <source>
        <dbReference type="Proteomes" id="UP000838748"/>
    </source>
</evidence>
<sequence>MKDNVFYPIGTQGKPWEDKERHQWLQSTKIHRSYQNEVVSKIKSLENIFDIDNYGALSYDTERYSLYCLQSQNWDDKKPSILITGGVHGYETSGVHGALKFAKDKAGQYLNQFNFLIAPCISPWGYETINRWNPNAVDPNRSFYADTPSEEAAFIMHRVQGIDILAHIDLHETTDTDETEFRPALAARDGIDYVKGTVPDGFYTVGDSENPVPAFQKAVIESVSKVTHIAPADENGEIIGSEVTQTGVINYPMKKLGLCGGMTECKFGTTTEVYPDSPKVDDEECNDAQVAAIVGALDYIIEKANDVYSS</sequence>
<dbReference type="Pfam" id="PF00246">
    <property type="entry name" value="Peptidase_M14"/>
    <property type="match status" value="1"/>
</dbReference>
<dbReference type="Proteomes" id="UP000838748">
    <property type="component" value="Unassembled WGS sequence"/>
</dbReference>
<reference evidence="3" key="1">
    <citation type="submission" date="2021-11" db="EMBL/GenBank/DDBJ databases">
        <authorList>
            <person name="Rodrigo-Torres L."/>
            <person name="Arahal R. D."/>
            <person name="Lucena T."/>
        </authorList>
    </citation>
    <scope>NUCLEOTIDE SEQUENCE</scope>
    <source>
        <strain evidence="3">CECT 7928</strain>
    </source>
</reference>
<comment type="caution">
    <text evidence="3">The sequence shown here is derived from an EMBL/GenBank/DDBJ whole genome shotgun (WGS) entry which is preliminary data.</text>
</comment>
<dbReference type="CDD" id="cd06231">
    <property type="entry name" value="M14_REP34-like"/>
    <property type="match status" value="1"/>
</dbReference>
<accession>A0ABM9A407</accession>
<dbReference type="InterPro" id="IPR000834">
    <property type="entry name" value="Peptidase_M14"/>
</dbReference>
<dbReference type="EMBL" id="CAKLDM010000002">
    <property type="protein sequence ID" value="CAH0539539.1"/>
    <property type="molecule type" value="Genomic_DNA"/>
</dbReference>
<gene>
    <name evidence="3" type="ORF">VMF7928_02233</name>
</gene>
<feature type="domain" description="Peptidase M14" evidence="2">
    <location>
        <begin position="30"/>
        <end position="310"/>
    </location>
</feature>
<organism evidence="3 4">
    <name type="scientific">Vibrio marisflavi CECT 7928</name>
    <dbReference type="NCBI Taxonomy" id="634439"/>
    <lineage>
        <taxon>Bacteria</taxon>
        <taxon>Pseudomonadati</taxon>
        <taxon>Pseudomonadota</taxon>
        <taxon>Gammaproteobacteria</taxon>
        <taxon>Vibrionales</taxon>
        <taxon>Vibrionaceae</taxon>
        <taxon>Vibrio</taxon>
    </lineage>
</organism>
<dbReference type="PROSITE" id="PS52035">
    <property type="entry name" value="PEPTIDASE_M14"/>
    <property type="match status" value="1"/>
</dbReference>
<dbReference type="Gene3D" id="3.40.630.10">
    <property type="entry name" value="Zn peptidases"/>
    <property type="match status" value="1"/>
</dbReference>
<evidence type="ECO:0000313" key="3">
    <source>
        <dbReference type="EMBL" id="CAH0539539.1"/>
    </source>
</evidence>
<comment type="similarity">
    <text evidence="1">Belongs to the peptidase M14 family.</text>
</comment>
<comment type="caution">
    <text evidence="1">Lacks conserved residue(s) required for the propagation of feature annotation.</text>
</comment>